<dbReference type="PANTHER" id="PTHR43664">
    <property type="entry name" value="MONOAMINE OXIDASE-RELATED"/>
    <property type="match status" value="1"/>
</dbReference>
<name>A0ABV3N2J6_9GAMM</name>
<dbReference type="RefSeq" id="WP_367167650.1">
    <property type="nucleotide sequence ID" value="NZ_JBFKZN010000006.1"/>
</dbReference>
<dbReference type="InterPro" id="IPR002539">
    <property type="entry name" value="MaoC-like_dom"/>
</dbReference>
<organism evidence="2 3">
    <name type="scientific">Erwinia papayae</name>
    <dbReference type="NCBI Taxonomy" id="206499"/>
    <lineage>
        <taxon>Bacteria</taxon>
        <taxon>Pseudomonadati</taxon>
        <taxon>Pseudomonadota</taxon>
        <taxon>Gammaproteobacteria</taxon>
        <taxon>Enterobacterales</taxon>
        <taxon>Erwiniaceae</taxon>
        <taxon>Erwinia</taxon>
    </lineage>
</organism>
<protein>
    <submittedName>
        <fullName evidence="2">MaoC family dehydratase</fullName>
    </submittedName>
</protein>
<dbReference type="SUPFAM" id="SSF54637">
    <property type="entry name" value="Thioesterase/thiol ester dehydrase-isomerase"/>
    <property type="match status" value="1"/>
</dbReference>
<evidence type="ECO:0000259" key="1">
    <source>
        <dbReference type="Pfam" id="PF01575"/>
    </source>
</evidence>
<dbReference type="PANTHER" id="PTHR43664:SF1">
    <property type="entry name" value="BETA-METHYLMALYL-COA DEHYDRATASE"/>
    <property type="match status" value="1"/>
</dbReference>
<feature type="domain" description="MaoC-like" evidence="1">
    <location>
        <begin position="31"/>
        <end position="143"/>
    </location>
</feature>
<reference evidence="2 3" key="1">
    <citation type="submission" date="2024-07" db="EMBL/GenBank/DDBJ databases">
        <authorList>
            <person name="Dulla G.F.J."/>
            <person name="Delorm J.G."/>
        </authorList>
    </citation>
    <scope>NUCLEOTIDE SEQUENCE [LARGE SCALE GENOMIC DNA]</scope>
    <source>
        <strain evidence="2 3">JGD 233</strain>
    </source>
</reference>
<dbReference type="Gene3D" id="3.10.129.10">
    <property type="entry name" value="Hotdog Thioesterase"/>
    <property type="match status" value="1"/>
</dbReference>
<dbReference type="Pfam" id="PF01575">
    <property type="entry name" value="MaoC_dehydratas"/>
    <property type="match status" value="1"/>
</dbReference>
<proteinExistence type="predicted"/>
<accession>A0ABV3N2J6</accession>
<dbReference type="InterPro" id="IPR029069">
    <property type="entry name" value="HotDog_dom_sf"/>
</dbReference>
<dbReference type="EMBL" id="JBFKZN010000006">
    <property type="protein sequence ID" value="MEW5289968.1"/>
    <property type="molecule type" value="Genomic_DNA"/>
</dbReference>
<dbReference type="Proteomes" id="UP001554567">
    <property type="component" value="Unassembled WGS sequence"/>
</dbReference>
<dbReference type="InterPro" id="IPR052342">
    <property type="entry name" value="MCH/BMMD"/>
</dbReference>
<sequence length="170" mass="19081">MNKDKVLSRLIYKGNNRYEESHGLWYEDFIPGEIYKHKPGRTVTEADNIWQSLINLNNHPLHIDNEYAKDTEFGKPLVSSLVTFGIVGGLSLAGTSARGIANLGWDKVRFVHPVYVGDTLYAETEVISRRESASRPGQGIVTVETRGLVNKDTVFMTAIRSFLIPMQNAK</sequence>
<keyword evidence="3" id="KW-1185">Reference proteome</keyword>
<comment type="caution">
    <text evidence="2">The sequence shown here is derived from an EMBL/GenBank/DDBJ whole genome shotgun (WGS) entry which is preliminary data.</text>
</comment>
<evidence type="ECO:0000313" key="2">
    <source>
        <dbReference type="EMBL" id="MEW5289968.1"/>
    </source>
</evidence>
<gene>
    <name evidence="2" type="ORF">ABW286_12365</name>
</gene>
<evidence type="ECO:0000313" key="3">
    <source>
        <dbReference type="Proteomes" id="UP001554567"/>
    </source>
</evidence>
<dbReference type="CDD" id="cd03451">
    <property type="entry name" value="FkbR2"/>
    <property type="match status" value="1"/>
</dbReference>